<sequence>MRKKIAITAVASLLASAVLFTGASSSANAATKNLNLVKKGSLVVGMTLQFKPQMYLDAAGKPAGYDYELLKQLAKDLKLKLEIKNMDFAGLIPGLVSRQFDLVSVGLTKNPDREKSILYVREYMPYTTVLAAPYGVSKGTTKDAWNAPGIKITALQGAAASRIVKADFPKATLVEFPQQNDAFLEVASLRANAIVVEENLLNQFSKTNPFTLEKINLPAPLSQAYGQWTVQLGNTALQTELKNWLCGKQKSKFLAKTFEKQMGYTQPALPPCV</sequence>
<evidence type="ECO:0000259" key="2">
    <source>
        <dbReference type="SMART" id="SM00062"/>
    </source>
</evidence>
<dbReference type="AlphaFoldDB" id="A0A094QA74"/>
<dbReference type="PANTHER" id="PTHR35936">
    <property type="entry name" value="MEMBRANE-BOUND LYTIC MUREIN TRANSGLYCOSYLASE F"/>
    <property type="match status" value="1"/>
</dbReference>
<dbReference type="Pfam" id="PF00497">
    <property type="entry name" value="SBP_bac_3"/>
    <property type="match status" value="1"/>
</dbReference>
<gene>
    <name evidence="3" type="ORF">GM51_3590</name>
</gene>
<name>A0A094QA74_9ZZZZ</name>
<organism evidence="3">
    <name type="scientific">freshwater metagenome</name>
    <dbReference type="NCBI Taxonomy" id="449393"/>
    <lineage>
        <taxon>unclassified sequences</taxon>
        <taxon>metagenomes</taxon>
        <taxon>ecological metagenomes</taxon>
    </lineage>
</organism>
<dbReference type="SUPFAM" id="SSF53850">
    <property type="entry name" value="Periplasmic binding protein-like II"/>
    <property type="match status" value="1"/>
</dbReference>
<proteinExistence type="predicted"/>
<evidence type="ECO:0000313" key="3">
    <source>
        <dbReference type="EMBL" id="KGA21130.1"/>
    </source>
</evidence>
<dbReference type="CDD" id="cd13530">
    <property type="entry name" value="PBP2_peptides_like"/>
    <property type="match status" value="1"/>
</dbReference>
<keyword evidence="1" id="KW-0732">Signal</keyword>
<dbReference type="Gene3D" id="3.40.190.10">
    <property type="entry name" value="Periplasmic binding protein-like II"/>
    <property type="match status" value="2"/>
</dbReference>
<dbReference type="SMART" id="SM00062">
    <property type="entry name" value="PBPb"/>
    <property type="match status" value="1"/>
</dbReference>
<dbReference type="PANTHER" id="PTHR35936:SF38">
    <property type="entry name" value="GLUTAMINE-BINDING PERIPLASMIC PROTEIN"/>
    <property type="match status" value="1"/>
</dbReference>
<comment type="caution">
    <text evidence="3">The sequence shown here is derived from an EMBL/GenBank/DDBJ whole genome shotgun (WGS) entry which is preliminary data.</text>
</comment>
<dbReference type="InterPro" id="IPR001638">
    <property type="entry name" value="Solute-binding_3/MltF_N"/>
</dbReference>
<dbReference type="EMBL" id="JNSL01000013">
    <property type="protein sequence ID" value="KGA21130.1"/>
    <property type="molecule type" value="Genomic_DNA"/>
</dbReference>
<reference evidence="3" key="1">
    <citation type="submission" date="2014-06" db="EMBL/GenBank/DDBJ databases">
        <title>Key roles for freshwater Actinobacteria revealed by deep metagenomic sequencing.</title>
        <authorList>
            <person name="Ghai R."/>
            <person name="Mizuno C.M."/>
            <person name="Picazo A."/>
            <person name="Camacho A."/>
            <person name="Rodriguez-Valera F."/>
        </authorList>
    </citation>
    <scope>NUCLEOTIDE SEQUENCE</scope>
</reference>
<protein>
    <recommendedName>
        <fullName evidence="2">Solute-binding protein family 3/N-terminal domain-containing protein</fullName>
    </recommendedName>
</protein>
<feature type="domain" description="Solute-binding protein family 3/N-terminal" evidence="2">
    <location>
        <begin position="41"/>
        <end position="261"/>
    </location>
</feature>
<evidence type="ECO:0000256" key="1">
    <source>
        <dbReference type="ARBA" id="ARBA00022729"/>
    </source>
</evidence>
<accession>A0A094QA74</accession>